<comment type="similarity">
    <text evidence="2">Belongs to the MGMT family.</text>
</comment>
<evidence type="ECO:0000259" key="10">
    <source>
        <dbReference type="Pfam" id="PF02870"/>
    </source>
</evidence>
<dbReference type="SUPFAM" id="SSF53155">
    <property type="entry name" value="Methylated DNA-protein cysteine methyltransferase domain"/>
    <property type="match status" value="1"/>
</dbReference>
<protein>
    <recommendedName>
        <fullName evidence="3">methylated-DNA--[protein]-cysteine S-methyltransferase</fullName>
        <ecNumber evidence="3">2.1.1.63</ecNumber>
    </recommendedName>
</protein>
<keyword evidence="7" id="KW-0234">DNA repair</keyword>
<reference evidence="11 12" key="1">
    <citation type="journal article" date="2015" name="Sci. Rep.">
        <title>A comparative genomics and reductive dehalogenase gene transcription study of two chloroethene-respiring bacteria, Dehalococcoides mccartyi strains MB and 11a.</title>
        <authorList>
            <person name="Low A."/>
            <person name="Shen Z."/>
            <person name="Cheng D."/>
            <person name="Rogers M.J."/>
            <person name="Lee P.K."/>
            <person name="He J."/>
        </authorList>
    </citation>
    <scope>NUCLEOTIDE SEQUENCE [LARGE SCALE GENOMIC DNA]</scope>
    <source>
        <strain evidence="11 12">MB</strain>
    </source>
</reference>
<evidence type="ECO:0000259" key="9">
    <source>
        <dbReference type="Pfam" id="PF01035"/>
    </source>
</evidence>
<dbReference type="Pfam" id="PF01035">
    <property type="entry name" value="DNA_binding_1"/>
    <property type="match status" value="1"/>
</dbReference>
<keyword evidence="6" id="KW-0227">DNA damage</keyword>
<evidence type="ECO:0000256" key="1">
    <source>
        <dbReference type="ARBA" id="ARBA00001286"/>
    </source>
</evidence>
<evidence type="ECO:0000256" key="7">
    <source>
        <dbReference type="ARBA" id="ARBA00023204"/>
    </source>
</evidence>
<name>A0A0V8M2B5_9CHLR</name>
<evidence type="ECO:0000256" key="2">
    <source>
        <dbReference type="ARBA" id="ARBA00008711"/>
    </source>
</evidence>
<keyword evidence="4 11" id="KW-0489">Methyltransferase</keyword>
<dbReference type="OrthoDB" id="9802228at2"/>
<gene>
    <name evidence="11" type="ORF">DA01_04470</name>
</gene>
<dbReference type="CDD" id="cd06445">
    <property type="entry name" value="ATase"/>
    <property type="match status" value="1"/>
</dbReference>
<dbReference type="InterPro" id="IPR036217">
    <property type="entry name" value="MethylDNA_cys_MeTrfase_DNAb"/>
</dbReference>
<dbReference type="Gene3D" id="1.10.10.10">
    <property type="entry name" value="Winged helix-like DNA-binding domain superfamily/Winged helix DNA-binding domain"/>
    <property type="match status" value="1"/>
</dbReference>
<dbReference type="InterPro" id="IPR036631">
    <property type="entry name" value="MGMT_N_sf"/>
</dbReference>
<comment type="caution">
    <text evidence="11">The sequence shown here is derived from an EMBL/GenBank/DDBJ whole genome shotgun (WGS) entry which is preliminary data.</text>
</comment>
<dbReference type="InterPro" id="IPR008332">
    <property type="entry name" value="MethylG_MeTrfase_N"/>
</dbReference>
<dbReference type="PANTHER" id="PTHR10815:SF5">
    <property type="entry name" value="METHYLATED-DNA--PROTEIN-CYSTEINE METHYLTRANSFERASE"/>
    <property type="match status" value="1"/>
</dbReference>
<dbReference type="SUPFAM" id="SSF46767">
    <property type="entry name" value="Methylated DNA-protein cysteine methyltransferase, C-terminal domain"/>
    <property type="match status" value="1"/>
</dbReference>
<evidence type="ECO:0000313" key="11">
    <source>
        <dbReference type="EMBL" id="KSV17907.1"/>
    </source>
</evidence>
<evidence type="ECO:0000256" key="5">
    <source>
        <dbReference type="ARBA" id="ARBA00022679"/>
    </source>
</evidence>
<evidence type="ECO:0000256" key="3">
    <source>
        <dbReference type="ARBA" id="ARBA00011918"/>
    </source>
</evidence>
<feature type="domain" description="Methylated-DNA-[protein]-cysteine S-methyltransferase DNA binding" evidence="9">
    <location>
        <begin position="102"/>
        <end position="181"/>
    </location>
</feature>
<dbReference type="GO" id="GO:0003908">
    <property type="term" value="F:methylated-DNA-[protein]-cysteine S-methyltransferase activity"/>
    <property type="evidence" value="ECO:0007669"/>
    <property type="project" value="UniProtKB-EC"/>
</dbReference>
<organism evidence="11 12">
    <name type="scientific">Dehalococcoides mccartyi</name>
    <dbReference type="NCBI Taxonomy" id="61435"/>
    <lineage>
        <taxon>Bacteria</taxon>
        <taxon>Bacillati</taxon>
        <taxon>Chloroflexota</taxon>
        <taxon>Dehalococcoidia</taxon>
        <taxon>Dehalococcoidales</taxon>
        <taxon>Dehalococcoidaceae</taxon>
        <taxon>Dehalococcoides</taxon>
    </lineage>
</organism>
<evidence type="ECO:0000256" key="6">
    <source>
        <dbReference type="ARBA" id="ARBA00022763"/>
    </source>
</evidence>
<dbReference type="PATRIC" id="fig|61435.5.peg.885"/>
<dbReference type="InterPro" id="IPR001497">
    <property type="entry name" value="MethylDNA_cys_MeTrfase_AS"/>
</dbReference>
<evidence type="ECO:0000256" key="8">
    <source>
        <dbReference type="ARBA" id="ARBA00049348"/>
    </source>
</evidence>
<dbReference type="GO" id="GO:0006281">
    <property type="term" value="P:DNA repair"/>
    <property type="evidence" value="ECO:0007669"/>
    <property type="project" value="UniProtKB-KW"/>
</dbReference>
<dbReference type="FunFam" id="1.10.10.10:FF:000214">
    <property type="entry name" value="Methylated-DNA--protein-cysteine methyltransferase"/>
    <property type="match status" value="1"/>
</dbReference>
<dbReference type="GO" id="GO:0032259">
    <property type="term" value="P:methylation"/>
    <property type="evidence" value="ECO:0007669"/>
    <property type="project" value="UniProtKB-KW"/>
</dbReference>
<dbReference type="Proteomes" id="UP000053577">
    <property type="component" value="Unassembled WGS sequence"/>
</dbReference>
<feature type="domain" description="Methylguanine DNA methyltransferase ribonuclease-like" evidence="10">
    <location>
        <begin position="35"/>
        <end position="97"/>
    </location>
</feature>
<dbReference type="RefSeq" id="WP_058292443.1">
    <property type="nucleotide sequence ID" value="NZ_JGYD01000018.1"/>
</dbReference>
<evidence type="ECO:0000313" key="12">
    <source>
        <dbReference type="Proteomes" id="UP000053577"/>
    </source>
</evidence>
<dbReference type="InterPro" id="IPR036388">
    <property type="entry name" value="WH-like_DNA-bd_sf"/>
</dbReference>
<proteinExistence type="inferred from homology"/>
<dbReference type="Pfam" id="PF02870">
    <property type="entry name" value="Methyltransf_1N"/>
    <property type="match status" value="1"/>
</dbReference>
<dbReference type="InterPro" id="IPR014048">
    <property type="entry name" value="MethylDNA_cys_MeTrfase_DNA-bd"/>
</dbReference>
<dbReference type="EMBL" id="JGYD01000018">
    <property type="protein sequence ID" value="KSV17907.1"/>
    <property type="molecule type" value="Genomic_DNA"/>
</dbReference>
<evidence type="ECO:0000256" key="4">
    <source>
        <dbReference type="ARBA" id="ARBA00022603"/>
    </source>
</evidence>
<comment type="catalytic activity">
    <reaction evidence="8">
        <text>a 6-O-methyl-2'-deoxyguanosine in DNA + L-cysteinyl-[protein] = S-methyl-L-cysteinyl-[protein] + a 2'-deoxyguanosine in DNA</text>
        <dbReference type="Rhea" id="RHEA:24000"/>
        <dbReference type="Rhea" id="RHEA-COMP:10131"/>
        <dbReference type="Rhea" id="RHEA-COMP:10132"/>
        <dbReference type="Rhea" id="RHEA-COMP:11367"/>
        <dbReference type="Rhea" id="RHEA-COMP:11368"/>
        <dbReference type="ChEBI" id="CHEBI:29950"/>
        <dbReference type="ChEBI" id="CHEBI:82612"/>
        <dbReference type="ChEBI" id="CHEBI:85445"/>
        <dbReference type="ChEBI" id="CHEBI:85448"/>
        <dbReference type="EC" id="2.1.1.63"/>
    </reaction>
</comment>
<dbReference type="PROSITE" id="PS00374">
    <property type="entry name" value="MGMT"/>
    <property type="match status" value="1"/>
</dbReference>
<dbReference type="Gene3D" id="3.30.160.70">
    <property type="entry name" value="Methylated DNA-protein cysteine methyltransferase domain"/>
    <property type="match status" value="1"/>
</dbReference>
<sequence length="187" mass="19888">MSRVTPNGPKPASSRVKAAAGISWGILEIQPGWVGVMASAQGICRLTLPQPGQTEALAELEPPAEAIRTDSLFNPLATKLESYFQGNSTDFPFSLDLSGYTPFESQVFKACALIPYGQTASYGQIARRIGRPKAARAVGQALHKNPVPILIPCHRVIAANGKTGGFNGGTNIKCWLLTLEARKPSGE</sequence>
<dbReference type="AlphaFoldDB" id="A0A0V8M2B5"/>
<accession>A0A0V8M2B5</accession>
<dbReference type="NCBIfam" id="TIGR00589">
    <property type="entry name" value="ogt"/>
    <property type="match status" value="1"/>
</dbReference>
<comment type="catalytic activity">
    <reaction evidence="1">
        <text>a 4-O-methyl-thymidine in DNA + L-cysteinyl-[protein] = a thymidine in DNA + S-methyl-L-cysteinyl-[protein]</text>
        <dbReference type="Rhea" id="RHEA:53428"/>
        <dbReference type="Rhea" id="RHEA-COMP:10131"/>
        <dbReference type="Rhea" id="RHEA-COMP:10132"/>
        <dbReference type="Rhea" id="RHEA-COMP:13555"/>
        <dbReference type="Rhea" id="RHEA-COMP:13556"/>
        <dbReference type="ChEBI" id="CHEBI:29950"/>
        <dbReference type="ChEBI" id="CHEBI:82612"/>
        <dbReference type="ChEBI" id="CHEBI:137386"/>
        <dbReference type="ChEBI" id="CHEBI:137387"/>
        <dbReference type="EC" id="2.1.1.63"/>
    </reaction>
</comment>
<keyword evidence="5 11" id="KW-0808">Transferase</keyword>
<dbReference type="EC" id="2.1.1.63" evidence="3"/>
<dbReference type="PANTHER" id="PTHR10815">
    <property type="entry name" value="METHYLATED-DNA--PROTEIN-CYSTEINE METHYLTRANSFERASE"/>
    <property type="match status" value="1"/>
</dbReference>